<comment type="caution">
    <text evidence="3">The sequence shown here is derived from an EMBL/GenBank/DDBJ whole genome shotgun (WGS) entry which is preliminary data.</text>
</comment>
<dbReference type="PANTHER" id="PTHR34406:SF1">
    <property type="entry name" value="PROTEIN YCEI"/>
    <property type="match status" value="1"/>
</dbReference>
<dbReference type="Gene3D" id="2.40.128.110">
    <property type="entry name" value="Lipid/polyisoprenoid-binding, YceI-like"/>
    <property type="match status" value="1"/>
</dbReference>
<reference evidence="3 4" key="1">
    <citation type="submission" date="2024-06" db="EMBL/GenBank/DDBJ databases">
        <title>Flavobacterium spp. isolated from glacier.</title>
        <authorList>
            <person name="Han D."/>
        </authorList>
    </citation>
    <scope>NUCLEOTIDE SEQUENCE [LARGE SCALE GENOMIC DNA]</scope>
    <source>
        <strain evidence="3 4">LS2P90</strain>
    </source>
</reference>
<name>A0ABW6HS71_9FLAO</name>
<accession>A0ABW6HS71</accession>
<evidence type="ECO:0000259" key="2">
    <source>
        <dbReference type="SMART" id="SM00867"/>
    </source>
</evidence>
<dbReference type="PANTHER" id="PTHR34406">
    <property type="entry name" value="PROTEIN YCEI"/>
    <property type="match status" value="1"/>
</dbReference>
<dbReference type="InterPro" id="IPR036761">
    <property type="entry name" value="TTHA0802/YceI-like_sf"/>
</dbReference>
<keyword evidence="1" id="KW-0732">Signal</keyword>
<proteinExistence type="predicted"/>
<dbReference type="SMART" id="SM00867">
    <property type="entry name" value="YceI"/>
    <property type="match status" value="1"/>
</dbReference>
<feature type="domain" description="Lipid/polyisoprenoid-binding YceI-like" evidence="2">
    <location>
        <begin position="22"/>
        <end position="190"/>
    </location>
</feature>
<dbReference type="Proteomes" id="UP001600109">
    <property type="component" value="Unassembled WGS sequence"/>
</dbReference>
<dbReference type="SUPFAM" id="SSF101874">
    <property type="entry name" value="YceI-like"/>
    <property type="match status" value="1"/>
</dbReference>
<evidence type="ECO:0000313" key="3">
    <source>
        <dbReference type="EMBL" id="MFE3866627.1"/>
    </source>
</evidence>
<keyword evidence="4" id="KW-1185">Reference proteome</keyword>
<organism evidence="3 4">
    <name type="scientific">Flavobacterium xylosi</name>
    <dbReference type="NCBI Taxonomy" id="3230415"/>
    <lineage>
        <taxon>Bacteria</taxon>
        <taxon>Pseudomonadati</taxon>
        <taxon>Bacteroidota</taxon>
        <taxon>Flavobacteriia</taxon>
        <taxon>Flavobacteriales</taxon>
        <taxon>Flavobacteriaceae</taxon>
        <taxon>Flavobacterium</taxon>
    </lineage>
</organism>
<feature type="chain" id="PRO_5046873968" evidence="1">
    <location>
        <begin position="20"/>
        <end position="192"/>
    </location>
</feature>
<dbReference type="RefSeq" id="WP_379853281.1">
    <property type="nucleotide sequence ID" value="NZ_JBHZPZ010000001.1"/>
</dbReference>
<feature type="signal peptide" evidence="1">
    <location>
        <begin position="1"/>
        <end position="19"/>
    </location>
</feature>
<evidence type="ECO:0000313" key="4">
    <source>
        <dbReference type="Proteomes" id="UP001600109"/>
    </source>
</evidence>
<dbReference type="Pfam" id="PF04264">
    <property type="entry name" value="YceI"/>
    <property type="match status" value="1"/>
</dbReference>
<gene>
    <name evidence="3" type="ORF">ACFX5E_00900</name>
</gene>
<protein>
    <submittedName>
        <fullName evidence="3">YceI family protein</fullName>
    </submittedName>
</protein>
<dbReference type="EMBL" id="JBHZPZ010000001">
    <property type="protein sequence ID" value="MFE3866627.1"/>
    <property type="molecule type" value="Genomic_DNA"/>
</dbReference>
<dbReference type="InterPro" id="IPR007372">
    <property type="entry name" value="Lipid/polyisoprenoid-bd_YceI"/>
</dbReference>
<evidence type="ECO:0000256" key="1">
    <source>
        <dbReference type="SAM" id="SignalP"/>
    </source>
</evidence>
<sequence>MKKITILIATLFFSTFLLAQTTWKADPMHSKLTFSTVHHGISDIAGLFKTFEISATAKKADFSDATFELSTEIASINTEVEMRDNHLRSAEFFDVEKYPKMTFKSTSIKKIGKEKGKYKLTGNLTLHGITKPVTINMWYRGTITNPQSKAITAGFQFSGILKRSDFHIGSKFPAPMISDEVKIKADSEFTKQ</sequence>